<gene>
    <name evidence="2" type="ORF">GCM10007423_07350</name>
</gene>
<keyword evidence="1" id="KW-0812">Transmembrane</keyword>
<evidence type="ECO:0000256" key="1">
    <source>
        <dbReference type="SAM" id="Phobius"/>
    </source>
</evidence>
<organism evidence="2 3">
    <name type="scientific">Dyadobacter endophyticus</name>
    <dbReference type="NCBI Taxonomy" id="1749036"/>
    <lineage>
        <taxon>Bacteria</taxon>
        <taxon>Pseudomonadati</taxon>
        <taxon>Bacteroidota</taxon>
        <taxon>Cytophagia</taxon>
        <taxon>Cytophagales</taxon>
        <taxon>Spirosomataceae</taxon>
        <taxon>Dyadobacter</taxon>
    </lineage>
</organism>
<protein>
    <submittedName>
        <fullName evidence="2">Uncharacterized protein</fullName>
    </submittedName>
</protein>
<dbReference type="EMBL" id="BMIA01000001">
    <property type="protein sequence ID" value="GGH24146.1"/>
    <property type="molecule type" value="Genomic_DNA"/>
</dbReference>
<dbReference type="RefSeq" id="WP_188928757.1">
    <property type="nucleotide sequence ID" value="NZ_BMIA01000001.1"/>
</dbReference>
<keyword evidence="1" id="KW-1133">Transmembrane helix</keyword>
<sequence length="134" mass="15273">MKIFTSSGRQQNAFVIRFLPLTIIALMLIGESCTQTEVREYEATEACFTKEALETVPWIKDELAWFQQPKMGSLRVAVYSYKSDYYLAFENSSLSGPQSHIFNCTGQNLGDLQIHYNDFYDNGDLMAVLLTGNY</sequence>
<evidence type="ECO:0000313" key="3">
    <source>
        <dbReference type="Proteomes" id="UP000600214"/>
    </source>
</evidence>
<accession>A0ABQ1YGT8</accession>
<keyword evidence="1" id="KW-0472">Membrane</keyword>
<comment type="caution">
    <text evidence="2">The sequence shown here is derived from an EMBL/GenBank/DDBJ whole genome shotgun (WGS) entry which is preliminary data.</text>
</comment>
<feature type="transmembrane region" description="Helical" evidence="1">
    <location>
        <begin position="12"/>
        <end position="30"/>
    </location>
</feature>
<proteinExistence type="predicted"/>
<reference evidence="3" key="1">
    <citation type="journal article" date="2019" name="Int. J. Syst. Evol. Microbiol.">
        <title>The Global Catalogue of Microorganisms (GCM) 10K type strain sequencing project: providing services to taxonomists for standard genome sequencing and annotation.</title>
        <authorList>
            <consortium name="The Broad Institute Genomics Platform"/>
            <consortium name="The Broad Institute Genome Sequencing Center for Infectious Disease"/>
            <person name="Wu L."/>
            <person name="Ma J."/>
        </authorList>
    </citation>
    <scope>NUCLEOTIDE SEQUENCE [LARGE SCALE GENOMIC DNA]</scope>
    <source>
        <strain evidence="3">CGMCC 1.15288</strain>
    </source>
</reference>
<evidence type="ECO:0000313" key="2">
    <source>
        <dbReference type="EMBL" id="GGH24146.1"/>
    </source>
</evidence>
<dbReference type="Proteomes" id="UP000600214">
    <property type="component" value="Unassembled WGS sequence"/>
</dbReference>
<keyword evidence="3" id="KW-1185">Reference proteome</keyword>
<name>A0ABQ1YGT8_9BACT</name>